<dbReference type="GO" id="GO:0009873">
    <property type="term" value="P:ethylene-activated signaling pathway"/>
    <property type="evidence" value="ECO:0007669"/>
    <property type="project" value="InterPro"/>
</dbReference>
<dbReference type="InterPro" id="IPR016177">
    <property type="entry name" value="DNA-bd_dom_sf"/>
</dbReference>
<dbReference type="AlphaFoldDB" id="V7C852"/>
<dbReference type="GO" id="GO:0003677">
    <property type="term" value="F:DNA binding"/>
    <property type="evidence" value="ECO:0007669"/>
    <property type="project" value="UniProtKB-KW"/>
</dbReference>
<dbReference type="SUPFAM" id="SSF54171">
    <property type="entry name" value="DNA-binding domain"/>
    <property type="match status" value="4"/>
</dbReference>
<dbReference type="EMBL" id="CM002290">
    <property type="protein sequence ID" value="ESW26304.1"/>
    <property type="molecule type" value="Genomic_DNA"/>
</dbReference>
<evidence type="ECO:0000256" key="3">
    <source>
        <dbReference type="ARBA" id="ARBA00023125"/>
    </source>
</evidence>
<reference evidence="9" key="1">
    <citation type="journal article" date="2014" name="Nat. Genet.">
        <title>A reference genome for common bean and genome-wide analysis of dual domestications.</title>
        <authorList>
            <person name="Schmutz J."/>
            <person name="McClean P.E."/>
            <person name="Mamidi S."/>
            <person name="Wu G.A."/>
            <person name="Cannon S.B."/>
            <person name="Grimwood J."/>
            <person name="Jenkins J."/>
            <person name="Shu S."/>
            <person name="Song Q."/>
            <person name="Chavarro C."/>
            <person name="Torres-Torres M."/>
            <person name="Geffroy V."/>
            <person name="Moghaddam S.M."/>
            <person name="Gao D."/>
            <person name="Abernathy B."/>
            <person name="Barry K."/>
            <person name="Blair M."/>
            <person name="Brick M.A."/>
            <person name="Chovatia M."/>
            <person name="Gepts P."/>
            <person name="Goodstein D.M."/>
            <person name="Gonzales M."/>
            <person name="Hellsten U."/>
            <person name="Hyten D.L."/>
            <person name="Jia G."/>
            <person name="Kelly J.D."/>
            <person name="Kudrna D."/>
            <person name="Lee R."/>
            <person name="Richard M.M."/>
            <person name="Miklas P.N."/>
            <person name="Osorno J.M."/>
            <person name="Rodrigues J."/>
            <person name="Thareau V."/>
            <person name="Urrea C.A."/>
            <person name="Wang M."/>
            <person name="Yu Y."/>
            <person name="Zhang M."/>
            <person name="Wing R.A."/>
            <person name="Cregan P.B."/>
            <person name="Rokhsar D.S."/>
            <person name="Jackson S.A."/>
        </authorList>
    </citation>
    <scope>NUCLEOTIDE SEQUENCE [LARGE SCALE GENOMIC DNA]</scope>
    <source>
        <strain evidence="9">cv. G19833</strain>
    </source>
</reference>
<dbReference type="Pfam" id="PF00847">
    <property type="entry name" value="AP2"/>
    <property type="match status" value="4"/>
</dbReference>
<sequence>MCGGAIISDFVDVEDACEKVKKKRVVTRVRKNAYRGIRQRPWGKWAAEIRDPRKGLRLWLGTFATAQEAARAYDDAIISDFVDVEDACEKVKKKRVVTRVRKNAYRGIRQRPWGKWAAEIRDPRKGLRLWLGTFATAQEAARAYDDAIISDFVDVEDACEKVKKKRVVTRVRKNAYRGIRQRPWGKWAAEIRDPRKGLRLWLGTFATAQEAARAYDDAIISDFVDVEDACEKVKKKRVVTRVRKNAYRGIRQRPWGKWAAEIRDPRKGLRLWLGTFATAQEAARAYDDAALRIRGDKAKLNFPRHHHPPPDNNPCLSPEFTQPCYQPTFNNTDPLLANHISNLESFLGLEPEQLPMQPLPLPEWDPLHDVVFPNRHLF</sequence>
<dbReference type="InterPro" id="IPR036955">
    <property type="entry name" value="AP2/ERF_dom_sf"/>
</dbReference>
<dbReference type="GO" id="GO:0005634">
    <property type="term" value="C:nucleus"/>
    <property type="evidence" value="ECO:0007669"/>
    <property type="project" value="UniProtKB-SubCell"/>
</dbReference>
<name>V7C852_PHAVU</name>
<keyword evidence="9" id="KW-1185">Reference proteome</keyword>
<dbReference type="PANTHER" id="PTHR31190:SF142">
    <property type="entry name" value="ETHYLENE-RESPONSIVE TRANSCRIPTION FACTOR RAP2-3"/>
    <property type="match status" value="1"/>
</dbReference>
<evidence type="ECO:0000256" key="4">
    <source>
        <dbReference type="ARBA" id="ARBA00023163"/>
    </source>
</evidence>
<evidence type="ECO:0000313" key="8">
    <source>
        <dbReference type="EMBL" id="ESW26304.1"/>
    </source>
</evidence>
<feature type="domain" description="AP2/ERF" evidence="7">
    <location>
        <begin position="33"/>
        <end position="78"/>
    </location>
</feature>
<dbReference type="Gene3D" id="3.30.730.10">
    <property type="entry name" value="AP2/ERF domain"/>
    <property type="match status" value="4"/>
</dbReference>
<dbReference type="CDD" id="cd00018">
    <property type="entry name" value="AP2"/>
    <property type="match status" value="4"/>
</dbReference>
<evidence type="ECO:0000256" key="2">
    <source>
        <dbReference type="ARBA" id="ARBA00023015"/>
    </source>
</evidence>
<dbReference type="FunFam" id="3.30.730.10:FF:000001">
    <property type="entry name" value="Ethylene-responsive transcription factor 2"/>
    <property type="match status" value="1"/>
</dbReference>
<dbReference type="STRING" id="3885.V7C852"/>
<dbReference type="OMA" id="DEMICCA"/>
<keyword evidence="2" id="KW-0805">Transcription regulation</keyword>
<dbReference type="GO" id="GO:0003700">
    <property type="term" value="F:DNA-binding transcription factor activity"/>
    <property type="evidence" value="ECO:0007669"/>
    <property type="project" value="InterPro"/>
</dbReference>
<dbReference type="PRINTS" id="PR00367">
    <property type="entry name" value="ETHRSPELEMNT"/>
</dbReference>
<keyword evidence="5" id="KW-0539">Nucleus</keyword>
<evidence type="ECO:0000256" key="1">
    <source>
        <dbReference type="ARBA" id="ARBA00004123"/>
    </source>
</evidence>
<protein>
    <recommendedName>
        <fullName evidence="7">AP2/ERF domain-containing protein</fullName>
    </recommendedName>
</protein>
<dbReference type="OrthoDB" id="1410300at2759"/>
<evidence type="ECO:0000256" key="5">
    <source>
        <dbReference type="ARBA" id="ARBA00023242"/>
    </source>
</evidence>
<evidence type="ECO:0000259" key="7">
    <source>
        <dbReference type="PROSITE" id="PS51032"/>
    </source>
</evidence>
<feature type="domain" description="AP2/ERF" evidence="7">
    <location>
        <begin position="104"/>
        <end position="149"/>
    </location>
</feature>
<gene>
    <name evidence="8" type="ORF">PHAVU_003G107900g</name>
</gene>
<dbReference type="Proteomes" id="UP000000226">
    <property type="component" value="Chromosome 3"/>
</dbReference>
<comment type="similarity">
    <text evidence="6">Belongs to the AP2/ERF transcription factor family. ERF subfamily.</text>
</comment>
<dbReference type="PROSITE" id="PS51032">
    <property type="entry name" value="AP2_ERF"/>
    <property type="match status" value="4"/>
</dbReference>
<organism evidence="8 9">
    <name type="scientific">Phaseolus vulgaris</name>
    <name type="common">Kidney bean</name>
    <name type="synonym">French bean</name>
    <dbReference type="NCBI Taxonomy" id="3885"/>
    <lineage>
        <taxon>Eukaryota</taxon>
        <taxon>Viridiplantae</taxon>
        <taxon>Streptophyta</taxon>
        <taxon>Embryophyta</taxon>
        <taxon>Tracheophyta</taxon>
        <taxon>Spermatophyta</taxon>
        <taxon>Magnoliopsida</taxon>
        <taxon>eudicotyledons</taxon>
        <taxon>Gunneridae</taxon>
        <taxon>Pentapetalae</taxon>
        <taxon>rosids</taxon>
        <taxon>fabids</taxon>
        <taxon>Fabales</taxon>
        <taxon>Fabaceae</taxon>
        <taxon>Papilionoideae</taxon>
        <taxon>50 kb inversion clade</taxon>
        <taxon>NPAAA clade</taxon>
        <taxon>indigoferoid/millettioid clade</taxon>
        <taxon>Phaseoleae</taxon>
        <taxon>Phaseolus</taxon>
    </lineage>
</organism>
<dbReference type="Gramene" id="ESW26304">
    <property type="protein sequence ID" value="ESW26304"/>
    <property type="gene ID" value="PHAVU_003G107900g"/>
</dbReference>
<feature type="domain" description="AP2/ERF" evidence="7">
    <location>
        <begin position="175"/>
        <end position="220"/>
    </location>
</feature>
<accession>V7C852</accession>
<dbReference type="InterPro" id="IPR001471">
    <property type="entry name" value="AP2/ERF_dom"/>
</dbReference>
<dbReference type="SMART" id="SM00380">
    <property type="entry name" value="AP2"/>
    <property type="match status" value="4"/>
</dbReference>
<keyword evidence="3" id="KW-0238">DNA-binding</keyword>
<dbReference type="InterPro" id="IPR044808">
    <property type="entry name" value="ERF_plant"/>
</dbReference>
<comment type="subcellular location">
    <subcellularLocation>
        <location evidence="1">Nucleus</location>
    </subcellularLocation>
</comment>
<feature type="domain" description="AP2/ERF" evidence="7">
    <location>
        <begin position="246"/>
        <end position="303"/>
    </location>
</feature>
<evidence type="ECO:0000313" key="9">
    <source>
        <dbReference type="Proteomes" id="UP000000226"/>
    </source>
</evidence>
<dbReference type="PANTHER" id="PTHR31190">
    <property type="entry name" value="DNA-BINDING DOMAIN"/>
    <property type="match status" value="1"/>
</dbReference>
<evidence type="ECO:0000256" key="6">
    <source>
        <dbReference type="ARBA" id="ARBA00024343"/>
    </source>
</evidence>
<keyword evidence="4" id="KW-0804">Transcription</keyword>
<proteinExistence type="inferred from homology"/>